<evidence type="ECO:0000313" key="11">
    <source>
        <dbReference type="Proteomes" id="UP000504633"/>
    </source>
</evidence>
<evidence type="ECO:0000256" key="4">
    <source>
        <dbReference type="ARBA" id="ARBA00022980"/>
    </source>
</evidence>
<reference evidence="12" key="1">
    <citation type="submission" date="2025-08" db="UniProtKB">
        <authorList>
            <consortium name="RefSeq"/>
        </authorList>
    </citation>
    <scope>IDENTIFICATION</scope>
    <source>
        <strain evidence="12">15085-1641.00</strain>
        <tissue evidence="12">Whole body</tissue>
    </source>
</reference>
<dbReference type="OrthoDB" id="2014905at2759"/>
<evidence type="ECO:0000313" key="12">
    <source>
        <dbReference type="RefSeq" id="XP_023169674.2"/>
    </source>
</evidence>
<comment type="similarity">
    <text evidence="2">Belongs to the bacterial ribosomal protein bL32 family.</text>
</comment>
<evidence type="ECO:0000256" key="9">
    <source>
        <dbReference type="ARBA" id="ARBA00045766"/>
    </source>
</evidence>
<evidence type="ECO:0000256" key="3">
    <source>
        <dbReference type="ARBA" id="ARBA00022946"/>
    </source>
</evidence>
<keyword evidence="6" id="KW-0687">Ribonucleoprotein</keyword>
<dbReference type="RefSeq" id="XP_023169674.2">
    <property type="nucleotide sequence ID" value="XM_023313906.2"/>
</dbReference>
<dbReference type="Proteomes" id="UP000504633">
    <property type="component" value="Unplaced"/>
</dbReference>
<comment type="function">
    <text evidence="9">Component of the mitochondrial large ribosomal subunit (mt-LSU). The mitochondrial ribosome (mitoribosome) is a large ribonucleoprotein complex responsible for the synthesis of proteins inside mitochondria.</text>
</comment>
<dbReference type="OMA" id="VLCPHCY"/>
<dbReference type="AlphaFoldDB" id="A0A6J1LTD6"/>
<dbReference type="GeneID" id="111598590"/>
<dbReference type="PANTHER" id="PTHR21026:SF2">
    <property type="entry name" value="LARGE RIBOSOMAL SUBUNIT PROTEIN BL32M"/>
    <property type="match status" value="1"/>
</dbReference>
<feature type="region of interest" description="Disordered" evidence="10">
    <location>
        <begin position="177"/>
        <end position="196"/>
    </location>
</feature>
<keyword evidence="3" id="KW-0809">Transit peptide</keyword>
<dbReference type="InterPro" id="IPR051991">
    <property type="entry name" value="Mitoribosomal_protein_bL32"/>
</dbReference>
<evidence type="ECO:0000256" key="7">
    <source>
        <dbReference type="ARBA" id="ARBA00039935"/>
    </source>
</evidence>
<evidence type="ECO:0000256" key="6">
    <source>
        <dbReference type="ARBA" id="ARBA00023274"/>
    </source>
</evidence>
<sequence length="196" mass="22627">MSRNLFLSITNFVNHLERLFLPHGGPPPALAYLVHQPNCPTNRTSQNFSLRDLIGDGMLWAVPKHRRSVEKRLNRKFGYPEYVWKPLKQKRNLRSCQHCGHDHELGVLCPHCYDKVRQETQLMQDKIQAQLGLEPVEQEVIVLYEGETADQATDVATGKRIVEMKKPRPMWFTKNLLQKSTQQSSDTKEVKPSNLA</sequence>
<dbReference type="CTD" id="64983"/>
<keyword evidence="11" id="KW-1185">Reference proteome</keyword>
<dbReference type="PANTHER" id="PTHR21026">
    <property type="entry name" value="39S RIBOSOMAL PROTEIN L32, MITOCHONDRIAL"/>
    <property type="match status" value="1"/>
</dbReference>
<feature type="compositionally biased region" description="Basic and acidic residues" evidence="10">
    <location>
        <begin position="186"/>
        <end position="196"/>
    </location>
</feature>
<evidence type="ECO:0000256" key="2">
    <source>
        <dbReference type="ARBA" id="ARBA00008560"/>
    </source>
</evidence>
<name>A0A6J1LTD6_DROHY</name>
<keyword evidence="5" id="KW-0496">Mitochondrion</keyword>
<dbReference type="GO" id="GO:0006412">
    <property type="term" value="P:translation"/>
    <property type="evidence" value="ECO:0007669"/>
    <property type="project" value="InterPro"/>
</dbReference>
<dbReference type="GO" id="GO:0005762">
    <property type="term" value="C:mitochondrial large ribosomal subunit"/>
    <property type="evidence" value="ECO:0007669"/>
    <property type="project" value="TreeGrafter"/>
</dbReference>
<evidence type="ECO:0000256" key="1">
    <source>
        <dbReference type="ARBA" id="ARBA00004173"/>
    </source>
</evidence>
<dbReference type="KEGG" id="dhe:111598590"/>
<proteinExistence type="inferred from homology"/>
<comment type="subcellular location">
    <subcellularLocation>
        <location evidence="1">Mitochondrion</location>
    </subcellularLocation>
</comment>
<accession>A0A6J1LTD6</accession>
<evidence type="ECO:0000256" key="10">
    <source>
        <dbReference type="SAM" id="MobiDB-lite"/>
    </source>
</evidence>
<evidence type="ECO:0000256" key="5">
    <source>
        <dbReference type="ARBA" id="ARBA00023128"/>
    </source>
</evidence>
<evidence type="ECO:0000256" key="8">
    <source>
        <dbReference type="ARBA" id="ARBA00042577"/>
    </source>
</evidence>
<gene>
    <name evidence="12" type="primary">LOC111598590</name>
</gene>
<dbReference type="InterPro" id="IPR011332">
    <property type="entry name" value="Ribosomal_zn-bd"/>
</dbReference>
<organism evidence="11 12">
    <name type="scientific">Drosophila hydei</name>
    <name type="common">Fruit fly</name>
    <dbReference type="NCBI Taxonomy" id="7224"/>
    <lineage>
        <taxon>Eukaryota</taxon>
        <taxon>Metazoa</taxon>
        <taxon>Ecdysozoa</taxon>
        <taxon>Arthropoda</taxon>
        <taxon>Hexapoda</taxon>
        <taxon>Insecta</taxon>
        <taxon>Pterygota</taxon>
        <taxon>Neoptera</taxon>
        <taxon>Endopterygota</taxon>
        <taxon>Diptera</taxon>
        <taxon>Brachycera</taxon>
        <taxon>Muscomorpha</taxon>
        <taxon>Ephydroidea</taxon>
        <taxon>Drosophilidae</taxon>
        <taxon>Drosophila</taxon>
    </lineage>
</organism>
<protein>
    <recommendedName>
        <fullName evidence="7">Large ribosomal subunit protein bL32m</fullName>
    </recommendedName>
    <alternativeName>
        <fullName evidence="8">39S ribosomal protein L32, mitochondrial</fullName>
    </alternativeName>
</protein>
<dbReference type="SUPFAM" id="SSF57829">
    <property type="entry name" value="Zn-binding ribosomal proteins"/>
    <property type="match status" value="1"/>
</dbReference>
<keyword evidence="4 12" id="KW-0689">Ribosomal protein</keyword>
<dbReference type="GO" id="GO:0003735">
    <property type="term" value="F:structural constituent of ribosome"/>
    <property type="evidence" value="ECO:0007669"/>
    <property type="project" value="TreeGrafter"/>
</dbReference>